<dbReference type="InterPro" id="IPR009011">
    <property type="entry name" value="Man6P_isomerase_rcpt-bd_dom_sf"/>
</dbReference>
<comment type="caution">
    <text evidence="1">The sequence shown here is derived from an EMBL/GenBank/DDBJ whole genome shotgun (WGS) entry which is preliminary data.</text>
</comment>
<dbReference type="EMBL" id="CALNXI010005417">
    <property type="protein sequence ID" value="CAH3197774.1"/>
    <property type="molecule type" value="Genomic_DNA"/>
</dbReference>
<organism evidence="1 2">
    <name type="scientific">Porites evermanni</name>
    <dbReference type="NCBI Taxonomy" id="104178"/>
    <lineage>
        <taxon>Eukaryota</taxon>
        <taxon>Metazoa</taxon>
        <taxon>Cnidaria</taxon>
        <taxon>Anthozoa</taxon>
        <taxon>Hexacorallia</taxon>
        <taxon>Scleractinia</taxon>
        <taxon>Fungiina</taxon>
        <taxon>Poritidae</taxon>
        <taxon>Porites</taxon>
    </lineage>
</organism>
<gene>
    <name evidence="1" type="ORF">PEVE_00035206</name>
</gene>
<dbReference type="Proteomes" id="UP001159427">
    <property type="component" value="Unassembled WGS sequence"/>
</dbReference>
<sequence>MTFLCSCLEANYTCDPIINGCGCRCPGKIYNLEPIDRKDGIPRFTTKKDNFGYKYSYNPCTSFLLSQIQVPGDCNKDVAICRWAAINSSYQNIGTNTSVQCHFNNESNSAELHYRNEE</sequence>
<accession>A0ABN8T297</accession>
<name>A0ABN8T297_9CNID</name>
<evidence type="ECO:0000313" key="2">
    <source>
        <dbReference type="Proteomes" id="UP001159427"/>
    </source>
</evidence>
<dbReference type="Gene3D" id="2.70.130.10">
    <property type="entry name" value="Mannose-6-phosphate receptor binding domain"/>
    <property type="match status" value="1"/>
</dbReference>
<proteinExistence type="predicted"/>
<reference evidence="1 2" key="1">
    <citation type="submission" date="2022-05" db="EMBL/GenBank/DDBJ databases">
        <authorList>
            <consortium name="Genoscope - CEA"/>
            <person name="William W."/>
        </authorList>
    </citation>
    <scope>NUCLEOTIDE SEQUENCE [LARGE SCALE GENOMIC DNA]</scope>
</reference>
<evidence type="ECO:0000313" key="1">
    <source>
        <dbReference type="EMBL" id="CAH3197774.1"/>
    </source>
</evidence>
<protein>
    <submittedName>
        <fullName evidence="1">Uncharacterized protein</fullName>
    </submittedName>
</protein>
<keyword evidence="2" id="KW-1185">Reference proteome</keyword>
<dbReference type="SUPFAM" id="SSF50911">
    <property type="entry name" value="Mannose 6-phosphate receptor domain"/>
    <property type="match status" value="1"/>
</dbReference>